<dbReference type="NCBIfam" id="TIGR00408">
    <property type="entry name" value="proS_fam_I"/>
    <property type="match status" value="1"/>
</dbReference>
<dbReference type="InterPro" id="IPR017449">
    <property type="entry name" value="Pro-tRNA_synth_II"/>
</dbReference>
<dbReference type="InterPro" id="IPR004499">
    <property type="entry name" value="Pro-tRNA-ligase_IIa_arc-type"/>
</dbReference>
<dbReference type="InterPro" id="IPR004154">
    <property type="entry name" value="Anticodon-bd"/>
</dbReference>
<evidence type="ECO:0000256" key="5">
    <source>
        <dbReference type="ARBA" id="ARBA00022917"/>
    </source>
</evidence>
<evidence type="ECO:0000256" key="7">
    <source>
        <dbReference type="HAMAP-Rule" id="MF_01571"/>
    </source>
</evidence>
<keyword evidence="4 7" id="KW-0067">ATP-binding</keyword>
<dbReference type="GO" id="GO:0004827">
    <property type="term" value="F:proline-tRNA ligase activity"/>
    <property type="evidence" value="ECO:0007669"/>
    <property type="project" value="UniProtKB-EC"/>
</dbReference>
<dbReference type="Pfam" id="PF03129">
    <property type="entry name" value="HGTP_anticodon"/>
    <property type="match status" value="1"/>
</dbReference>
<dbReference type="InterPro" id="IPR006195">
    <property type="entry name" value="aa-tRNA-synth_II"/>
</dbReference>
<dbReference type="SMART" id="SM00946">
    <property type="entry name" value="ProRS-C_1"/>
    <property type="match status" value="1"/>
</dbReference>
<accession>A0ABV5CBC4</accession>
<dbReference type="SUPFAM" id="SSF52954">
    <property type="entry name" value="Class II aaRS ABD-related"/>
    <property type="match status" value="1"/>
</dbReference>
<keyword evidence="3 7" id="KW-0547">Nucleotide-binding</keyword>
<keyword evidence="10" id="KW-1185">Reference proteome</keyword>
<dbReference type="EC" id="6.1.1.15" evidence="7"/>
<evidence type="ECO:0000256" key="1">
    <source>
        <dbReference type="ARBA" id="ARBA00022490"/>
    </source>
</evidence>
<dbReference type="SUPFAM" id="SSF64586">
    <property type="entry name" value="C-terminal domain of ProRS"/>
    <property type="match status" value="1"/>
</dbReference>
<dbReference type="Gene3D" id="3.30.930.10">
    <property type="entry name" value="Bira Bifunctional Protein, Domain 2"/>
    <property type="match status" value="1"/>
</dbReference>
<organism evidence="9 10">
    <name type="scientific">Albibacterium profundi</name>
    <dbReference type="NCBI Taxonomy" id="3134906"/>
    <lineage>
        <taxon>Bacteria</taxon>
        <taxon>Pseudomonadati</taxon>
        <taxon>Bacteroidota</taxon>
        <taxon>Sphingobacteriia</taxon>
        <taxon>Sphingobacteriales</taxon>
        <taxon>Sphingobacteriaceae</taxon>
        <taxon>Albibacterium</taxon>
    </lineage>
</organism>
<dbReference type="InterPro" id="IPR045864">
    <property type="entry name" value="aa-tRNA-synth_II/BPL/LPL"/>
</dbReference>
<dbReference type="InterPro" id="IPR002314">
    <property type="entry name" value="aa-tRNA-synt_IIb"/>
</dbReference>
<feature type="domain" description="Aminoacyl-transfer RNA synthetases class-II family profile" evidence="8">
    <location>
        <begin position="27"/>
        <end position="293"/>
    </location>
</feature>
<dbReference type="EMBL" id="JBBVGT010000002">
    <property type="protein sequence ID" value="MFB5944844.1"/>
    <property type="molecule type" value="Genomic_DNA"/>
</dbReference>
<dbReference type="PANTHER" id="PTHR43382">
    <property type="entry name" value="PROLYL-TRNA SYNTHETASE"/>
    <property type="match status" value="1"/>
</dbReference>
<reference evidence="9 10" key="1">
    <citation type="submission" date="2024-04" db="EMBL/GenBank/DDBJ databases">
        <title>Albibacterium profundi sp. nov., isolated from sediment of the Challenger Deep of Mariana Trench.</title>
        <authorList>
            <person name="Wang Y."/>
        </authorList>
    </citation>
    <scope>NUCLEOTIDE SEQUENCE [LARGE SCALE GENOMIC DNA]</scope>
    <source>
        <strain evidence="9 10">RHL897</strain>
    </source>
</reference>
<comment type="catalytic activity">
    <reaction evidence="7">
        <text>tRNA(Pro) + L-proline + ATP = L-prolyl-tRNA(Pro) + AMP + diphosphate</text>
        <dbReference type="Rhea" id="RHEA:14305"/>
        <dbReference type="Rhea" id="RHEA-COMP:9700"/>
        <dbReference type="Rhea" id="RHEA-COMP:9702"/>
        <dbReference type="ChEBI" id="CHEBI:30616"/>
        <dbReference type="ChEBI" id="CHEBI:33019"/>
        <dbReference type="ChEBI" id="CHEBI:60039"/>
        <dbReference type="ChEBI" id="CHEBI:78442"/>
        <dbReference type="ChEBI" id="CHEBI:78532"/>
        <dbReference type="ChEBI" id="CHEBI:456215"/>
        <dbReference type="EC" id="6.1.1.15"/>
    </reaction>
</comment>
<dbReference type="Proteomes" id="UP001580928">
    <property type="component" value="Unassembled WGS sequence"/>
</dbReference>
<dbReference type="CDD" id="cd00778">
    <property type="entry name" value="ProRS_core_arch_euk"/>
    <property type="match status" value="1"/>
</dbReference>
<dbReference type="RefSeq" id="WP_375556404.1">
    <property type="nucleotide sequence ID" value="NZ_JBBVGT010000002.1"/>
</dbReference>
<dbReference type="PROSITE" id="PS50862">
    <property type="entry name" value="AA_TRNA_LIGASE_II"/>
    <property type="match status" value="1"/>
</dbReference>
<dbReference type="SUPFAM" id="SSF55681">
    <property type="entry name" value="Class II aaRS and biotin synthetases"/>
    <property type="match status" value="1"/>
</dbReference>
<dbReference type="CDD" id="cd00862">
    <property type="entry name" value="ProRS_anticodon_zinc"/>
    <property type="match status" value="1"/>
</dbReference>
<gene>
    <name evidence="7 9" type="primary">proS</name>
    <name evidence="9" type="ORF">WKR92_03255</name>
</gene>
<dbReference type="InterPro" id="IPR036621">
    <property type="entry name" value="Anticodon-bd_dom_sf"/>
</dbReference>
<dbReference type="Gene3D" id="3.30.110.30">
    <property type="entry name" value="C-terminal domain of ProRS"/>
    <property type="match status" value="1"/>
</dbReference>
<dbReference type="InterPro" id="IPR016061">
    <property type="entry name" value="Pro-tRNA_ligase_II_C"/>
</dbReference>
<name>A0ABV5CBC4_9SPHI</name>
<keyword evidence="5 7" id="KW-0648">Protein biosynthesis</keyword>
<dbReference type="HAMAP" id="MF_01571">
    <property type="entry name" value="Pro_tRNA_synth_type3"/>
    <property type="match status" value="1"/>
</dbReference>
<keyword evidence="6 7" id="KW-0030">Aminoacyl-tRNA synthetase</keyword>
<dbReference type="PANTHER" id="PTHR43382:SF2">
    <property type="entry name" value="BIFUNCTIONAL GLUTAMATE_PROLINE--TRNA LIGASE"/>
    <property type="match status" value="1"/>
</dbReference>
<sequence>MGKGITSRTEDYSQWYNELVDKADLAEHSAVRGCMVIKPYGFAIWEKMQAALDKMFKDTGHSNAYFPLFIPKSFFSKEASHVEGFATECAVVTHYRLKNDGTGNIVVDEEAKLEEELIVRPTSETIIWNTYRGWIESYRDLPILVNQWANVVRWEMRTRLFLRTAEFLWQEGHTAHATQAEAIAEAEQMLDVYATFAEQWMAMPVVRGRKTETERFAGAVDTYCIEALMQDGKALQAGTSHFLGQNFAKAFDVKFTSKEGKLEHVWATSWGVSTRLMGALIMAHSDDAGLVLPPMLAPIQVVIVPIYKTEEERQEINLLVDELMAAGKQKDISMKFDDRDTHRPGFKFAEWELKGVPVRLTVGARDLKNGTVEIARRDQRTKETVSKEGLIDRIETLLADIQESIFDTAKTFQMEKTTEVDSYEEFKEVLENKGGFISAHWDGTVETEKQIKEETKATIRCIPINNKQELGTCIVTGKPSTQRVLFAKAY</sequence>
<evidence type="ECO:0000256" key="6">
    <source>
        <dbReference type="ARBA" id="ARBA00023146"/>
    </source>
</evidence>
<dbReference type="Pfam" id="PF00587">
    <property type="entry name" value="tRNA-synt_2b"/>
    <property type="match status" value="1"/>
</dbReference>
<dbReference type="Gene3D" id="3.40.50.800">
    <property type="entry name" value="Anticodon-binding domain"/>
    <property type="match status" value="1"/>
</dbReference>
<evidence type="ECO:0000256" key="4">
    <source>
        <dbReference type="ARBA" id="ARBA00022840"/>
    </source>
</evidence>
<proteinExistence type="inferred from homology"/>
<evidence type="ECO:0000256" key="2">
    <source>
        <dbReference type="ARBA" id="ARBA00022598"/>
    </source>
</evidence>
<keyword evidence="2 7" id="KW-0436">Ligase</keyword>
<comment type="subunit">
    <text evidence="7">Homodimer.</text>
</comment>
<keyword evidence="1 7" id="KW-0963">Cytoplasm</keyword>
<comment type="subcellular location">
    <subcellularLocation>
        <location evidence="7">Cytoplasm</location>
    </subcellularLocation>
</comment>
<comment type="function">
    <text evidence="7">Catalyzes the attachment of proline to tRNA(Pro) in a two-step reaction: proline is first activated by ATP to form Pro-AMP and then transferred to the acceptor end of tRNA(Pro).</text>
</comment>
<comment type="domain">
    <text evidence="7">Consists of three domains: the N-terminal catalytic domain, the anticodon-binding domain and the C-terminal extension.</text>
</comment>
<evidence type="ECO:0000256" key="3">
    <source>
        <dbReference type="ARBA" id="ARBA00022741"/>
    </source>
</evidence>
<evidence type="ECO:0000259" key="8">
    <source>
        <dbReference type="PROSITE" id="PS50862"/>
    </source>
</evidence>
<evidence type="ECO:0000313" key="10">
    <source>
        <dbReference type="Proteomes" id="UP001580928"/>
    </source>
</evidence>
<dbReference type="InterPro" id="IPR033721">
    <property type="entry name" value="ProRS_core_arch_euk"/>
</dbReference>
<evidence type="ECO:0000313" key="9">
    <source>
        <dbReference type="EMBL" id="MFB5944844.1"/>
    </source>
</evidence>
<protein>
    <recommendedName>
        <fullName evidence="7">Proline--tRNA ligase</fullName>
        <ecNumber evidence="7">6.1.1.15</ecNumber>
    </recommendedName>
    <alternativeName>
        <fullName evidence="7">Prolyl-tRNA synthetase</fullName>
        <shortName evidence="7">ProRS</shortName>
    </alternativeName>
</protein>
<comment type="caution">
    <text evidence="9">The sequence shown here is derived from an EMBL/GenBank/DDBJ whole genome shotgun (WGS) entry which is preliminary data.</text>
</comment>
<dbReference type="Pfam" id="PF09180">
    <property type="entry name" value="ProRS-C_1"/>
    <property type="match status" value="1"/>
</dbReference>
<comment type="similarity">
    <text evidence="7">Belongs to the class-II aminoacyl-tRNA synthetase family. ProS type 3 subfamily.</text>
</comment>